<comment type="catalytic activity">
    <reaction evidence="6">
        <text>a 4-O-methyl-alpha-D-glucuronosyl ester derivative + H2O = 4-O-methyl-alpha-D-glucuronate derivative + an alcohol + H(+)</text>
        <dbReference type="Rhea" id="RHEA:67452"/>
        <dbReference type="ChEBI" id="CHEBI:15377"/>
        <dbReference type="ChEBI" id="CHEBI:15378"/>
        <dbReference type="ChEBI" id="CHEBI:30879"/>
        <dbReference type="ChEBI" id="CHEBI:171667"/>
        <dbReference type="ChEBI" id="CHEBI:171668"/>
        <dbReference type="EC" id="3.1.1.117"/>
    </reaction>
    <physiologicalReaction direction="left-to-right" evidence="6">
        <dbReference type="Rhea" id="RHEA:67453"/>
    </physiologicalReaction>
</comment>
<feature type="signal peptide" evidence="9">
    <location>
        <begin position="1"/>
        <end position="17"/>
    </location>
</feature>
<gene>
    <name evidence="11" type="ORF">BJ875DRAFT_442119</name>
</gene>
<feature type="compositionally biased region" description="Low complexity" evidence="8">
    <location>
        <begin position="87"/>
        <end position="99"/>
    </location>
</feature>
<comment type="similarity">
    <text evidence="1">Belongs to the carbohydrate esterase 15 (CE15) family.</text>
</comment>
<feature type="domain" description="4-O-methyl-glucuronoyl methylesterase-like" evidence="10">
    <location>
        <begin position="99"/>
        <end position="330"/>
    </location>
</feature>
<evidence type="ECO:0000313" key="12">
    <source>
        <dbReference type="Proteomes" id="UP000824998"/>
    </source>
</evidence>
<dbReference type="Gene3D" id="3.40.50.1820">
    <property type="entry name" value="alpha/beta hydrolase"/>
    <property type="match status" value="1"/>
</dbReference>
<dbReference type="AlphaFoldDB" id="A0A9P8C4J7"/>
<organism evidence="11 12">
    <name type="scientific">Amylocarpus encephaloides</name>
    <dbReference type="NCBI Taxonomy" id="45428"/>
    <lineage>
        <taxon>Eukaryota</taxon>
        <taxon>Fungi</taxon>
        <taxon>Dikarya</taxon>
        <taxon>Ascomycota</taxon>
        <taxon>Pezizomycotina</taxon>
        <taxon>Leotiomycetes</taxon>
        <taxon>Helotiales</taxon>
        <taxon>Helotiales incertae sedis</taxon>
        <taxon>Amylocarpus</taxon>
    </lineage>
</organism>
<evidence type="ECO:0000256" key="4">
    <source>
        <dbReference type="ARBA" id="ARBA00022801"/>
    </source>
</evidence>
<evidence type="ECO:0000256" key="1">
    <source>
        <dbReference type="ARBA" id="ARBA00010092"/>
    </source>
</evidence>
<evidence type="ECO:0000256" key="7">
    <source>
        <dbReference type="ARBA" id="ARBA00026105"/>
    </source>
</evidence>
<evidence type="ECO:0000256" key="3">
    <source>
        <dbReference type="ARBA" id="ARBA00022729"/>
    </source>
</evidence>
<keyword evidence="4" id="KW-0378">Hydrolase</keyword>
<keyword evidence="2" id="KW-0719">Serine esterase</keyword>
<evidence type="ECO:0000256" key="8">
    <source>
        <dbReference type="SAM" id="MobiDB-lite"/>
    </source>
</evidence>
<dbReference type="GO" id="GO:0052689">
    <property type="term" value="F:carboxylic ester hydrolase activity"/>
    <property type="evidence" value="ECO:0007669"/>
    <property type="project" value="UniProtKB-KW"/>
</dbReference>
<evidence type="ECO:0000259" key="10">
    <source>
        <dbReference type="Pfam" id="PF22244"/>
    </source>
</evidence>
<reference evidence="11" key="1">
    <citation type="journal article" date="2021" name="IMA Fungus">
        <title>Genomic characterization of three marine fungi, including Emericellopsis atlantica sp. nov. with signatures of a generalist lifestyle and marine biomass degradation.</title>
        <authorList>
            <person name="Hagestad O.C."/>
            <person name="Hou L."/>
            <person name="Andersen J.H."/>
            <person name="Hansen E.H."/>
            <person name="Altermark B."/>
            <person name="Li C."/>
            <person name="Kuhnert E."/>
            <person name="Cox R.J."/>
            <person name="Crous P.W."/>
            <person name="Spatafora J.W."/>
            <person name="Lail K."/>
            <person name="Amirebrahimi M."/>
            <person name="Lipzen A."/>
            <person name="Pangilinan J."/>
            <person name="Andreopoulos W."/>
            <person name="Hayes R.D."/>
            <person name="Ng V."/>
            <person name="Grigoriev I.V."/>
            <person name="Jackson S.A."/>
            <person name="Sutton T.D.S."/>
            <person name="Dobson A.D.W."/>
            <person name="Rama T."/>
        </authorList>
    </citation>
    <scope>NUCLEOTIDE SEQUENCE</scope>
    <source>
        <strain evidence="11">TRa018bII</strain>
    </source>
</reference>
<evidence type="ECO:0000256" key="5">
    <source>
        <dbReference type="ARBA" id="ARBA00023185"/>
    </source>
</evidence>
<dbReference type="InterPro" id="IPR029058">
    <property type="entry name" value="AB_hydrolase_fold"/>
</dbReference>
<feature type="chain" id="PRO_5040243077" description="(4-O-methyl)-D-glucuronate--lignin esterase" evidence="9">
    <location>
        <begin position="18"/>
        <end position="397"/>
    </location>
</feature>
<proteinExistence type="inferred from homology"/>
<feature type="compositionally biased region" description="Basic and acidic residues" evidence="8">
    <location>
        <begin position="77"/>
        <end position="86"/>
    </location>
</feature>
<sequence>MKYSISSVLLLAVPVFAIPATPVERQADCKPLPAGFSLPASTKLPDPFTFADGSKVTTKEQWKCRRQEILQLFFRQESGDKPDKPESVTGSVSSSSISVTASQGGKSVSFSASVRMPNGVSGPVPAIIGYGGGSIPMPAGVAVINFNNDQIAAQQGSGSRGSGKFYDLYGRNHNAGATTAWAWGVSRILDVIEADTSKKIDINRIGVTGCSRNGKGAIFAGAFDERIALTIPQESGSGGAACWRISDIEESRGKNIQTCHQIVGENPWYSKLLDPNCANGSSKLAIDHHMLAGLIAPRGLLVIENNIDWLGPVSTTGCMRTGGLIFQALGASSSFGLSSTSPHGHCGMPSSQQPELTAFINRFLKGDASANTAGVDKSDQSNVRPSDYITWTTPTLT</sequence>
<dbReference type="SUPFAM" id="SSF53474">
    <property type="entry name" value="alpha/beta-Hydrolases"/>
    <property type="match status" value="1"/>
</dbReference>
<dbReference type="EC" id="3.1.1.117" evidence="7"/>
<keyword evidence="3 9" id="KW-0732">Signal</keyword>
<dbReference type="OrthoDB" id="3781271at2759"/>
<feature type="region of interest" description="Disordered" evidence="8">
    <location>
        <begin position="371"/>
        <end position="397"/>
    </location>
</feature>
<dbReference type="GO" id="GO:0046274">
    <property type="term" value="P:lignin catabolic process"/>
    <property type="evidence" value="ECO:0007669"/>
    <property type="project" value="UniProtKB-KW"/>
</dbReference>
<dbReference type="InterPro" id="IPR054579">
    <property type="entry name" value="GCE-like_dom"/>
</dbReference>
<feature type="region of interest" description="Disordered" evidence="8">
    <location>
        <begin position="76"/>
        <end position="99"/>
    </location>
</feature>
<name>A0A9P8C4J7_9HELO</name>
<keyword evidence="5" id="KW-0439">Lignin degradation</keyword>
<dbReference type="Proteomes" id="UP000824998">
    <property type="component" value="Unassembled WGS sequence"/>
</dbReference>
<evidence type="ECO:0000256" key="6">
    <source>
        <dbReference type="ARBA" id="ARBA00024511"/>
    </source>
</evidence>
<dbReference type="EMBL" id="MU251495">
    <property type="protein sequence ID" value="KAG9233579.1"/>
    <property type="molecule type" value="Genomic_DNA"/>
</dbReference>
<protein>
    <recommendedName>
        <fullName evidence="7">(4-O-methyl)-D-glucuronate--lignin esterase</fullName>
        <ecNumber evidence="7">3.1.1.117</ecNumber>
    </recommendedName>
</protein>
<feature type="compositionally biased region" description="Polar residues" evidence="8">
    <location>
        <begin position="380"/>
        <end position="397"/>
    </location>
</feature>
<comment type="caution">
    <text evidence="11">The sequence shown here is derived from an EMBL/GenBank/DDBJ whole genome shotgun (WGS) entry which is preliminary data.</text>
</comment>
<accession>A0A9P8C4J7</accession>
<keyword evidence="12" id="KW-1185">Reference proteome</keyword>
<evidence type="ECO:0000256" key="9">
    <source>
        <dbReference type="SAM" id="SignalP"/>
    </source>
</evidence>
<dbReference type="Pfam" id="PF22244">
    <property type="entry name" value="GCE_fung"/>
    <property type="match status" value="1"/>
</dbReference>
<evidence type="ECO:0000256" key="2">
    <source>
        <dbReference type="ARBA" id="ARBA00022487"/>
    </source>
</evidence>
<evidence type="ECO:0000313" key="11">
    <source>
        <dbReference type="EMBL" id="KAG9233579.1"/>
    </source>
</evidence>